<dbReference type="eggNOG" id="ENOG502R7JG">
    <property type="taxonomic scope" value="Eukaryota"/>
</dbReference>
<protein>
    <submittedName>
        <fullName evidence="1">Uncharacterized protein</fullName>
    </submittedName>
</protein>
<dbReference type="FunCoup" id="G0N7C6">
    <property type="interactions" value="1890"/>
</dbReference>
<accession>G0N7C6</accession>
<evidence type="ECO:0000313" key="2">
    <source>
        <dbReference type="Proteomes" id="UP000008068"/>
    </source>
</evidence>
<dbReference type="Proteomes" id="UP000008068">
    <property type="component" value="Unassembled WGS sequence"/>
</dbReference>
<name>G0N7C6_CAEBE</name>
<dbReference type="InParanoid" id="G0N7C6"/>
<keyword evidence="2" id="KW-1185">Reference proteome</keyword>
<dbReference type="OrthoDB" id="5864371at2759"/>
<dbReference type="HOGENOM" id="CLU_1950784_0_0_1"/>
<dbReference type="AlphaFoldDB" id="G0N7C6"/>
<gene>
    <name evidence="1" type="ORF">CAEBREN_14831</name>
</gene>
<sequence length="142" mass="15956">MIFESRIRIFLAVYTVLPVISPFSLLDRVHGKDVRTSIPDFRTSDADVGMRSAHFIGSFRGQPIKTRQHHAFIDDNGVPIPLLPYHEHFSASTGGVGSSGESLSSPLQNKHNALMRERKIYKWAKEIGGIAKKRRRRSGWSG</sequence>
<organism evidence="2">
    <name type="scientific">Caenorhabditis brenneri</name>
    <name type="common">Nematode worm</name>
    <dbReference type="NCBI Taxonomy" id="135651"/>
    <lineage>
        <taxon>Eukaryota</taxon>
        <taxon>Metazoa</taxon>
        <taxon>Ecdysozoa</taxon>
        <taxon>Nematoda</taxon>
        <taxon>Chromadorea</taxon>
        <taxon>Rhabditida</taxon>
        <taxon>Rhabditina</taxon>
        <taxon>Rhabditomorpha</taxon>
        <taxon>Rhabditoidea</taxon>
        <taxon>Rhabditidae</taxon>
        <taxon>Peloderinae</taxon>
        <taxon>Caenorhabditis</taxon>
    </lineage>
</organism>
<proteinExistence type="predicted"/>
<evidence type="ECO:0000313" key="1">
    <source>
        <dbReference type="EMBL" id="EGT54483.1"/>
    </source>
</evidence>
<dbReference type="OMA" id="QHHAFID"/>
<reference evidence="2" key="1">
    <citation type="submission" date="2011-07" db="EMBL/GenBank/DDBJ databases">
        <authorList>
            <consortium name="Caenorhabditis brenneri Sequencing and Analysis Consortium"/>
            <person name="Wilson R.K."/>
        </authorList>
    </citation>
    <scope>NUCLEOTIDE SEQUENCE [LARGE SCALE GENOMIC DNA]</scope>
    <source>
        <strain evidence="2">PB2801</strain>
    </source>
</reference>
<dbReference type="EMBL" id="GL379846">
    <property type="protein sequence ID" value="EGT54483.1"/>
    <property type="molecule type" value="Genomic_DNA"/>
</dbReference>